<name>N4U8F0_FUSC1</name>
<dbReference type="VEuPathDB" id="FungiDB:FOC1_g10006477"/>
<dbReference type="Proteomes" id="UP000016928">
    <property type="component" value="Unassembled WGS sequence"/>
</dbReference>
<sequence length="882" mass="100097">MSLCKICQEALPDFPFSAGVGDAPITRNGLSSKPCTWEKKKKPKQPSQTQWLMKGRFSLHSSWETFVASLEADCPLCWTCWRAIRSSPIASPSDEKIADFQAMITYGHFDVEEDLFNLWICLEGTGLKAARLRLNITKTTREVYEETENKTYIPAQHTAQSAAEAANRWIGVCDKSHPSCIARAAPPPDARMPTRLLDLGTGDSTTWRIIETQQDRVPYVALSHRWTENTPTLLQKNYDAYCDCQRDSILPQNYRDMLDICRAIQIRYIWIDSLCIIQDDNGADFRHEAPIMLDVYRFAFLTLMILWEFSDSTVFRECRPSTIARPRPHSCKRSTLAENGQDSLFTYLKNLVISEAAVPSQDSASNAHNYAFVRVENTGSYNFDVNNAPINKRAWVLQERCLSRRILCLGNEELYWECEGDSSGPLIASETSPWGVPHISRREGLDSLTGSNSGECWNSLVEEYTSCQLTFEEDRLVAFSGIARAVAKLTGDTYLAGIWLETWMQDLLWEPDRIRERPARVKPATMGTQSMILPSWSWLSFSGSIRPGLVVANGECPRILLTEPNSFKSDRFDCLALLSQTNITPPDSDPYVTFHQAILQIRGLLVPVDFSGIADMHNLPSFFRITHNVEFNSIGLDCLSLIPCREKEDGYAVLILSFSKPLNESSRYFFIPLFLRKDKYQEPIKFSPNDTEGHGIIVEEIFADRERQFIRVGRWQEDISLPSQLGPLISNTIVQQGIGETVSGRTEDIAELERSFDSNMHEYAVRHASSMINFPRNCTSQLDQDRVNDQKQNDIGAKDNGEFDEDRGGEDREEKEQMMVDSVKCSELPHFSKAEWSSISSKVGCFRSVKLAYKMQQFDVDLYGANEDDSGRLVRFAAEQEN</sequence>
<dbReference type="HOGENOM" id="CLU_002639_1_0_1"/>
<reference evidence="4" key="2">
    <citation type="journal article" date="2014" name="PLoS ONE">
        <title>Genome and Transcriptome Analysis of the Fungal Pathogen Fusarium oxysporum f. sp. cubense Causing Banana Vascular Wilt Disease.</title>
        <authorList>
            <person name="Guo L."/>
            <person name="Han L."/>
            <person name="Yang L."/>
            <person name="Zeng H."/>
            <person name="Fan D."/>
            <person name="Zhu Y."/>
            <person name="Feng Y."/>
            <person name="Wang G."/>
            <person name="Peng C."/>
            <person name="Jiang X."/>
            <person name="Zhou D."/>
            <person name="Ni P."/>
            <person name="Liang C."/>
            <person name="Liu L."/>
            <person name="Wang J."/>
            <person name="Mao C."/>
            <person name="Fang X."/>
            <person name="Peng M."/>
            <person name="Huang J."/>
        </authorList>
    </citation>
    <scope>NUCLEOTIDE SEQUENCE [LARGE SCALE GENOMIC DNA]</scope>
    <source>
        <strain evidence="4">race 1</strain>
    </source>
</reference>
<gene>
    <name evidence="3" type="ORF">FOC1_g10006477</name>
</gene>
<dbReference type="EMBL" id="KB730104">
    <property type="protein sequence ID" value="ENH72108.1"/>
    <property type="molecule type" value="Genomic_DNA"/>
</dbReference>
<accession>N4U8F0</accession>
<dbReference type="OrthoDB" id="5362512at2759"/>
<reference evidence="4" key="1">
    <citation type="submission" date="2012-09" db="EMBL/GenBank/DDBJ databases">
        <title>Genome sequencing and comparative transcriptomics of race 1 and race 4 of banana pathogen: Fusarium oxysporum f. sp. cubense.</title>
        <authorList>
            <person name="Fang X."/>
            <person name="Huang J."/>
        </authorList>
    </citation>
    <scope>NUCLEOTIDE SEQUENCE [LARGE SCALE GENOMIC DNA]</scope>
    <source>
        <strain evidence="4">race 1</strain>
    </source>
</reference>
<feature type="region of interest" description="Disordered" evidence="1">
    <location>
        <begin position="790"/>
        <end position="816"/>
    </location>
</feature>
<dbReference type="OMA" id="WMQDLLW"/>
<dbReference type="PANTHER" id="PTHR33112:SF10">
    <property type="entry name" value="TOL"/>
    <property type="match status" value="1"/>
</dbReference>
<evidence type="ECO:0000313" key="3">
    <source>
        <dbReference type="EMBL" id="ENH72108.1"/>
    </source>
</evidence>
<dbReference type="AlphaFoldDB" id="N4U8F0"/>
<dbReference type="PANTHER" id="PTHR33112">
    <property type="entry name" value="DOMAIN PROTEIN, PUTATIVE-RELATED"/>
    <property type="match status" value="1"/>
</dbReference>
<organism evidence="3 4">
    <name type="scientific">Fusarium oxysporum f. sp. cubense (strain race 1)</name>
    <name type="common">Panama disease fungus</name>
    <dbReference type="NCBI Taxonomy" id="1229664"/>
    <lineage>
        <taxon>Eukaryota</taxon>
        <taxon>Fungi</taxon>
        <taxon>Dikarya</taxon>
        <taxon>Ascomycota</taxon>
        <taxon>Pezizomycotina</taxon>
        <taxon>Sordariomycetes</taxon>
        <taxon>Hypocreomycetidae</taxon>
        <taxon>Hypocreales</taxon>
        <taxon>Nectriaceae</taxon>
        <taxon>Fusarium</taxon>
        <taxon>Fusarium oxysporum species complex</taxon>
    </lineage>
</organism>
<dbReference type="InterPro" id="IPR010730">
    <property type="entry name" value="HET"/>
</dbReference>
<feature type="compositionally biased region" description="Basic and acidic residues" evidence="1">
    <location>
        <begin position="790"/>
        <end position="801"/>
    </location>
</feature>
<feature type="domain" description="Heterokaryon incompatibility" evidence="2">
    <location>
        <begin position="219"/>
        <end position="399"/>
    </location>
</feature>
<proteinExistence type="predicted"/>
<protein>
    <recommendedName>
        <fullName evidence="2">Heterokaryon incompatibility domain-containing protein</fullName>
    </recommendedName>
</protein>
<evidence type="ECO:0000313" key="4">
    <source>
        <dbReference type="Proteomes" id="UP000016928"/>
    </source>
</evidence>
<evidence type="ECO:0000259" key="2">
    <source>
        <dbReference type="Pfam" id="PF06985"/>
    </source>
</evidence>
<evidence type="ECO:0000256" key="1">
    <source>
        <dbReference type="SAM" id="MobiDB-lite"/>
    </source>
</evidence>
<dbReference type="Pfam" id="PF06985">
    <property type="entry name" value="HET"/>
    <property type="match status" value="1"/>
</dbReference>